<keyword evidence="2 7" id="KW-0812">Transmembrane</keyword>
<reference evidence="9" key="2">
    <citation type="submission" date="2025-08" db="UniProtKB">
        <authorList>
            <consortium name="Ensembl"/>
        </authorList>
    </citation>
    <scope>IDENTIFICATION</scope>
</reference>
<dbReference type="GeneTree" id="ENSGT00940000153931"/>
<feature type="domain" description="ABC transmembrane type-1" evidence="8">
    <location>
        <begin position="1"/>
        <end position="85"/>
    </location>
</feature>
<dbReference type="SUPFAM" id="SSF90123">
    <property type="entry name" value="ABC transporter transmembrane region"/>
    <property type="match status" value="1"/>
</dbReference>
<protein>
    <recommendedName>
        <fullName evidence="8">ABC transmembrane type-1 domain-containing protein</fullName>
    </recommendedName>
</protein>
<evidence type="ECO:0000256" key="7">
    <source>
        <dbReference type="SAM" id="Phobius"/>
    </source>
</evidence>
<evidence type="ECO:0000259" key="8">
    <source>
        <dbReference type="PROSITE" id="PS50929"/>
    </source>
</evidence>
<keyword evidence="5 7" id="KW-1133">Transmembrane helix</keyword>
<feature type="transmembrane region" description="Helical" evidence="7">
    <location>
        <begin position="15"/>
        <end position="48"/>
    </location>
</feature>
<evidence type="ECO:0000313" key="9">
    <source>
        <dbReference type="Ensembl" id="ENSOTSP00005136926.1"/>
    </source>
</evidence>
<dbReference type="Ensembl" id="ENSOTST00005152678.1">
    <property type="protein sequence ID" value="ENSOTSP00005136926.1"/>
    <property type="gene ID" value="ENSOTSG00005059674.1"/>
</dbReference>
<evidence type="ECO:0000256" key="3">
    <source>
        <dbReference type="ARBA" id="ARBA00022741"/>
    </source>
</evidence>
<dbReference type="Proteomes" id="UP000694402">
    <property type="component" value="Unassembled WGS sequence"/>
</dbReference>
<accession>A0AAZ3R6R1</accession>
<sequence>TKDHWSLQVTNNLHYLWIAPLQAVVVIILLWYEIGLSCLAGVAVLLFLLPLQTMFGKLFGSLRSKTAALTDNRIRTMNEVVSGIR</sequence>
<keyword evidence="10" id="KW-1185">Reference proteome</keyword>
<dbReference type="Gene3D" id="1.20.1560.10">
    <property type="entry name" value="ABC transporter type 1, transmembrane domain"/>
    <property type="match status" value="1"/>
</dbReference>
<dbReference type="GO" id="GO:0005524">
    <property type="term" value="F:ATP binding"/>
    <property type="evidence" value="ECO:0007669"/>
    <property type="project" value="UniProtKB-KW"/>
</dbReference>
<dbReference type="PROSITE" id="PS50929">
    <property type="entry name" value="ABC_TM1F"/>
    <property type="match status" value="1"/>
</dbReference>
<keyword evidence="6 7" id="KW-0472">Membrane</keyword>
<dbReference type="PANTHER" id="PTHR24223:SF357">
    <property type="entry name" value="ATP-BINDING CASSETTE SUB-FAMILY C MEMBER 4"/>
    <property type="match status" value="1"/>
</dbReference>
<dbReference type="GO" id="GO:0005886">
    <property type="term" value="C:plasma membrane"/>
    <property type="evidence" value="ECO:0007669"/>
    <property type="project" value="TreeGrafter"/>
</dbReference>
<reference evidence="10" key="1">
    <citation type="journal article" date="2018" name="PLoS ONE">
        <title>Chinook salmon (Oncorhynchus tshawytscha) genome and transcriptome.</title>
        <authorList>
            <person name="Christensen K.A."/>
            <person name="Leong J.S."/>
            <person name="Sakhrani D."/>
            <person name="Biagi C.A."/>
            <person name="Minkley D.R."/>
            <person name="Withler R.E."/>
            <person name="Rondeau E.B."/>
            <person name="Koop B.F."/>
            <person name="Devlin R.H."/>
        </authorList>
    </citation>
    <scope>NUCLEOTIDE SEQUENCE [LARGE SCALE GENOMIC DNA]</scope>
</reference>
<reference evidence="9" key="3">
    <citation type="submission" date="2025-09" db="UniProtKB">
        <authorList>
            <consortium name="Ensembl"/>
        </authorList>
    </citation>
    <scope>IDENTIFICATION</scope>
</reference>
<keyword evidence="4" id="KW-0067">ATP-binding</keyword>
<dbReference type="GO" id="GO:0140359">
    <property type="term" value="F:ABC-type transporter activity"/>
    <property type="evidence" value="ECO:0007669"/>
    <property type="project" value="InterPro"/>
</dbReference>
<keyword evidence="1" id="KW-0813">Transport</keyword>
<keyword evidence="3" id="KW-0547">Nucleotide-binding</keyword>
<organism evidence="9 10">
    <name type="scientific">Oncorhynchus tshawytscha</name>
    <name type="common">Chinook salmon</name>
    <name type="synonym">Salmo tshawytscha</name>
    <dbReference type="NCBI Taxonomy" id="74940"/>
    <lineage>
        <taxon>Eukaryota</taxon>
        <taxon>Metazoa</taxon>
        <taxon>Chordata</taxon>
        <taxon>Craniata</taxon>
        <taxon>Vertebrata</taxon>
        <taxon>Euteleostomi</taxon>
        <taxon>Actinopterygii</taxon>
        <taxon>Neopterygii</taxon>
        <taxon>Teleostei</taxon>
        <taxon>Protacanthopterygii</taxon>
        <taxon>Salmoniformes</taxon>
        <taxon>Salmonidae</taxon>
        <taxon>Salmoninae</taxon>
        <taxon>Oncorhynchus</taxon>
    </lineage>
</organism>
<proteinExistence type="predicted"/>
<evidence type="ECO:0000313" key="10">
    <source>
        <dbReference type="Proteomes" id="UP000694402"/>
    </source>
</evidence>
<name>A0AAZ3R6R1_ONCTS</name>
<evidence type="ECO:0000256" key="2">
    <source>
        <dbReference type="ARBA" id="ARBA00022692"/>
    </source>
</evidence>
<gene>
    <name evidence="9" type="primary">LOC121838781</name>
</gene>
<evidence type="ECO:0000256" key="1">
    <source>
        <dbReference type="ARBA" id="ARBA00022448"/>
    </source>
</evidence>
<dbReference type="InterPro" id="IPR036640">
    <property type="entry name" value="ABC1_TM_sf"/>
</dbReference>
<dbReference type="PANTHER" id="PTHR24223">
    <property type="entry name" value="ATP-BINDING CASSETTE SUB-FAMILY C"/>
    <property type="match status" value="1"/>
</dbReference>
<dbReference type="InterPro" id="IPR011527">
    <property type="entry name" value="ABC1_TM_dom"/>
</dbReference>
<evidence type="ECO:0000256" key="5">
    <source>
        <dbReference type="ARBA" id="ARBA00022989"/>
    </source>
</evidence>
<evidence type="ECO:0000256" key="6">
    <source>
        <dbReference type="ARBA" id="ARBA00023136"/>
    </source>
</evidence>
<evidence type="ECO:0000256" key="4">
    <source>
        <dbReference type="ARBA" id="ARBA00022840"/>
    </source>
</evidence>
<dbReference type="AlphaFoldDB" id="A0AAZ3R6R1"/>
<dbReference type="InterPro" id="IPR050173">
    <property type="entry name" value="ABC_transporter_C-like"/>
</dbReference>